<keyword evidence="2" id="KW-1185">Reference proteome</keyword>
<evidence type="ECO:0000313" key="1">
    <source>
        <dbReference type="EMBL" id="KYO36883.1"/>
    </source>
</evidence>
<dbReference type="AlphaFoldDB" id="A0A151NJA7"/>
<sequence length="69" mass="7758">MESSALQSVQFVKERYGESSVKAVVYYCFEFSYGTEKKPQGDQKMSIRKAAPSLLLPTSQILEYQVSGL</sequence>
<dbReference type="EMBL" id="AKHW03002907">
    <property type="protein sequence ID" value="KYO36883.1"/>
    <property type="molecule type" value="Genomic_DNA"/>
</dbReference>
<proteinExistence type="predicted"/>
<dbReference type="Proteomes" id="UP000050525">
    <property type="component" value="Unassembled WGS sequence"/>
</dbReference>
<gene>
    <name evidence="1" type="ORF">Y1Q_0020906</name>
</gene>
<accession>A0A151NJA7</accession>
<reference evidence="1 2" key="1">
    <citation type="journal article" date="2012" name="Genome Biol.">
        <title>Sequencing three crocodilian genomes to illuminate the evolution of archosaurs and amniotes.</title>
        <authorList>
            <person name="St John J.A."/>
            <person name="Braun E.L."/>
            <person name="Isberg S.R."/>
            <person name="Miles L.G."/>
            <person name="Chong A.Y."/>
            <person name="Gongora J."/>
            <person name="Dalzell P."/>
            <person name="Moran C."/>
            <person name="Bed'hom B."/>
            <person name="Abzhanov A."/>
            <person name="Burgess S.C."/>
            <person name="Cooksey A.M."/>
            <person name="Castoe T.A."/>
            <person name="Crawford N.G."/>
            <person name="Densmore L.D."/>
            <person name="Drew J.C."/>
            <person name="Edwards S.V."/>
            <person name="Faircloth B.C."/>
            <person name="Fujita M.K."/>
            <person name="Greenwold M.J."/>
            <person name="Hoffmann F.G."/>
            <person name="Howard J.M."/>
            <person name="Iguchi T."/>
            <person name="Janes D.E."/>
            <person name="Khan S.Y."/>
            <person name="Kohno S."/>
            <person name="de Koning A.J."/>
            <person name="Lance S.L."/>
            <person name="McCarthy F.M."/>
            <person name="McCormack J.E."/>
            <person name="Merchant M.E."/>
            <person name="Peterson D.G."/>
            <person name="Pollock D.D."/>
            <person name="Pourmand N."/>
            <person name="Raney B.J."/>
            <person name="Roessler K.A."/>
            <person name="Sanford J.R."/>
            <person name="Sawyer R.H."/>
            <person name="Schmidt C.J."/>
            <person name="Triplett E.W."/>
            <person name="Tuberville T.D."/>
            <person name="Venegas-Anaya M."/>
            <person name="Howard J.T."/>
            <person name="Jarvis E.D."/>
            <person name="Guillette L.J.Jr."/>
            <person name="Glenn T.C."/>
            <person name="Green R.E."/>
            <person name="Ray D.A."/>
        </authorList>
    </citation>
    <scope>NUCLEOTIDE SEQUENCE [LARGE SCALE GENOMIC DNA]</scope>
    <source>
        <strain evidence="1">KSC_2009_1</strain>
    </source>
</reference>
<protein>
    <submittedName>
        <fullName evidence="1">Uncharacterized protein</fullName>
    </submittedName>
</protein>
<comment type="caution">
    <text evidence="1">The sequence shown here is derived from an EMBL/GenBank/DDBJ whole genome shotgun (WGS) entry which is preliminary data.</text>
</comment>
<evidence type="ECO:0000313" key="2">
    <source>
        <dbReference type="Proteomes" id="UP000050525"/>
    </source>
</evidence>
<name>A0A151NJA7_ALLMI</name>
<organism evidence="1 2">
    <name type="scientific">Alligator mississippiensis</name>
    <name type="common">American alligator</name>
    <dbReference type="NCBI Taxonomy" id="8496"/>
    <lineage>
        <taxon>Eukaryota</taxon>
        <taxon>Metazoa</taxon>
        <taxon>Chordata</taxon>
        <taxon>Craniata</taxon>
        <taxon>Vertebrata</taxon>
        <taxon>Euteleostomi</taxon>
        <taxon>Archelosauria</taxon>
        <taxon>Archosauria</taxon>
        <taxon>Crocodylia</taxon>
        <taxon>Alligatoridae</taxon>
        <taxon>Alligatorinae</taxon>
        <taxon>Alligator</taxon>
    </lineage>
</organism>